<organism evidence="2 3">
    <name type="scientific">Leptospira sarikeiensis</name>
    <dbReference type="NCBI Taxonomy" id="2484943"/>
    <lineage>
        <taxon>Bacteria</taxon>
        <taxon>Pseudomonadati</taxon>
        <taxon>Spirochaetota</taxon>
        <taxon>Spirochaetia</taxon>
        <taxon>Leptospirales</taxon>
        <taxon>Leptospiraceae</taxon>
        <taxon>Leptospira</taxon>
    </lineage>
</organism>
<feature type="domain" description="Putative DNA-binding" evidence="1">
    <location>
        <begin position="9"/>
        <end position="97"/>
    </location>
</feature>
<dbReference type="InterPro" id="IPR044922">
    <property type="entry name" value="DUF2063_N_sf"/>
</dbReference>
<dbReference type="AlphaFoldDB" id="A0A4R9KE43"/>
<dbReference type="Pfam" id="PF09836">
    <property type="entry name" value="DUF2063"/>
    <property type="match status" value="1"/>
</dbReference>
<dbReference type="Gene3D" id="1.10.150.690">
    <property type="entry name" value="DUF2063"/>
    <property type="match status" value="1"/>
</dbReference>
<dbReference type="Proteomes" id="UP000297762">
    <property type="component" value="Unassembled WGS sequence"/>
</dbReference>
<comment type="caution">
    <text evidence="2">The sequence shown here is derived from an EMBL/GenBank/DDBJ whole genome shotgun (WGS) entry which is preliminary data.</text>
</comment>
<dbReference type="InterPro" id="IPR018640">
    <property type="entry name" value="DUF2063"/>
</dbReference>
<evidence type="ECO:0000259" key="1">
    <source>
        <dbReference type="Pfam" id="PF09836"/>
    </source>
</evidence>
<dbReference type="OrthoDB" id="343356at2"/>
<gene>
    <name evidence="2" type="ORF">EHQ64_05785</name>
</gene>
<reference evidence="2" key="1">
    <citation type="journal article" date="2019" name="PLoS Negl. Trop. Dis.">
        <title>Revisiting the worldwide diversity of Leptospira species in the environment.</title>
        <authorList>
            <person name="Vincent A.T."/>
            <person name="Schiettekatte O."/>
            <person name="Bourhy P."/>
            <person name="Veyrier F.J."/>
            <person name="Picardeau M."/>
        </authorList>
    </citation>
    <scope>NUCLEOTIDE SEQUENCE [LARGE SCALE GENOMIC DNA]</scope>
    <source>
        <strain evidence="2">201702455</strain>
    </source>
</reference>
<dbReference type="EMBL" id="RQGF01000012">
    <property type="protein sequence ID" value="TGL63463.1"/>
    <property type="molecule type" value="Genomic_DNA"/>
</dbReference>
<keyword evidence="3" id="KW-1185">Reference proteome</keyword>
<proteinExistence type="predicted"/>
<accession>A0A4R9KE43</accession>
<evidence type="ECO:0000313" key="3">
    <source>
        <dbReference type="Proteomes" id="UP000297762"/>
    </source>
</evidence>
<dbReference type="RefSeq" id="WP_135648546.1">
    <property type="nucleotide sequence ID" value="NZ_RQGF01000012.1"/>
</dbReference>
<protein>
    <submittedName>
        <fullName evidence="2">DUF2063 domain-containing protein</fullName>
    </submittedName>
</protein>
<sequence length="248" mass="28654">MRPEEFRELFSAVILQGSDSFSDLIFPAGKLKSVSALEVYQNAYLARFTDALGEKFETVWKVLGDEDFFETAKNYIRENFSGSYNISDYGGNFPDFLKENYPEHPFLAEIADFEYQVFQIFHLSKNLGTDIQKPTGAEFEDFKISFHPSLRFLKYTYPIYDLWKADDSEDLSIFFQEKDQYLILGKKGSDLWILQIEEWEYIFGKNLSEGKTILESLENSGTLPKGPESISEFLSRLTQNFLVIAISS</sequence>
<name>A0A4R9KE43_9LEPT</name>
<evidence type="ECO:0000313" key="2">
    <source>
        <dbReference type="EMBL" id="TGL63463.1"/>
    </source>
</evidence>